<dbReference type="CDD" id="cd06558">
    <property type="entry name" value="crotonase-like"/>
    <property type="match status" value="1"/>
</dbReference>
<evidence type="ECO:0000256" key="8">
    <source>
        <dbReference type="ARBA" id="ARBA00023027"/>
    </source>
</evidence>
<name>A0ABM1NUH4_DROAR</name>
<dbReference type="SUPFAM" id="SSF48179">
    <property type="entry name" value="6-phosphogluconate dehydrogenase C-terminal domain-like"/>
    <property type="match status" value="2"/>
</dbReference>
<dbReference type="InterPro" id="IPR008927">
    <property type="entry name" value="6-PGluconate_DH-like_C_sf"/>
</dbReference>
<gene>
    <name evidence="18" type="primary">LOC108610802</name>
</gene>
<evidence type="ECO:0000313" key="18">
    <source>
        <dbReference type="RefSeq" id="XP_017858610.1"/>
    </source>
</evidence>
<dbReference type="SUPFAM" id="SSF51735">
    <property type="entry name" value="NAD(P)-binding Rossmann-fold domains"/>
    <property type="match status" value="1"/>
</dbReference>
<evidence type="ECO:0000256" key="12">
    <source>
        <dbReference type="ARBA" id="ARBA00047613"/>
    </source>
</evidence>
<comment type="pathway">
    <text evidence="2">Lipid metabolism; fatty acid beta-oxidation.</text>
</comment>
<evidence type="ECO:0000256" key="4">
    <source>
        <dbReference type="ARBA" id="ARBA00008750"/>
    </source>
</evidence>
<dbReference type="NCBIfam" id="TIGR02441">
    <property type="entry name" value="fa_ox_alpha_mit"/>
    <property type="match status" value="1"/>
</dbReference>
<evidence type="ECO:0000256" key="7">
    <source>
        <dbReference type="ARBA" id="ARBA00023002"/>
    </source>
</evidence>
<dbReference type="InterPro" id="IPR006176">
    <property type="entry name" value="3-OHacyl-CoA_DH_NAD-bd"/>
</dbReference>
<dbReference type="InterPro" id="IPR029045">
    <property type="entry name" value="ClpP/crotonase-like_dom_sf"/>
</dbReference>
<dbReference type="GeneID" id="108610802"/>
<keyword evidence="17" id="KW-1185">Reference proteome</keyword>
<protein>
    <recommendedName>
        <fullName evidence="5">enoyl-CoA hydratase</fullName>
        <ecNumber evidence="5">4.2.1.17</ecNumber>
    </recommendedName>
</protein>
<dbReference type="InterPro" id="IPR012803">
    <property type="entry name" value="Fa_ox_alpha_mit"/>
</dbReference>
<keyword evidence="10" id="KW-0456">Lyase</keyword>
<dbReference type="InterPro" id="IPR050136">
    <property type="entry name" value="FA_oxidation_alpha_subunit"/>
</dbReference>
<feature type="domain" description="3-hydroxyacyl-CoA dehydrogenase NAD binding" evidence="16">
    <location>
        <begin position="384"/>
        <end position="561"/>
    </location>
</feature>
<dbReference type="Gene3D" id="1.10.1040.50">
    <property type="match status" value="1"/>
</dbReference>
<evidence type="ECO:0000256" key="2">
    <source>
        <dbReference type="ARBA" id="ARBA00005005"/>
    </source>
</evidence>
<evidence type="ECO:0000256" key="3">
    <source>
        <dbReference type="ARBA" id="ARBA00007005"/>
    </source>
</evidence>
<dbReference type="Gene3D" id="3.90.226.10">
    <property type="entry name" value="2-enoyl-CoA Hydratase, Chain A, domain 1"/>
    <property type="match status" value="1"/>
</dbReference>
<evidence type="ECO:0000256" key="6">
    <source>
        <dbReference type="ARBA" id="ARBA00022832"/>
    </source>
</evidence>
<organism evidence="17 18">
    <name type="scientific">Drosophila arizonae</name>
    <name type="common">Fruit fly</name>
    <dbReference type="NCBI Taxonomy" id="7263"/>
    <lineage>
        <taxon>Eukaryota</taxon>
        <taxon>Metazoa</taxon>
        <taxon>Ecdysozoa</taxon>
        <taxon>Arthropoda</taxon>
        <taxon>Hexapoda</taxon>
        <taxon>Insecta</taxon>
        <taxon>Pterygota</taxon>
        <taxon>Neoptera</taxon>
        <taxon>Endopterygota</taxon>
        <taxon>Diptera</taxon>
        <taxon>Brachycera</taxon>
        <taxon>Muscomorpha</taxon>
        <taxon>Ephydroidea</taxon>
        <taxon>Drosophilidae</taxon>
        <taxon>Drosophila</taxon>
    </lineage>
</organism>
<evidence type="ECO:0000256" key="14">
    <source>
        <dbReference type="RuleBase" id="RU003707"/>
    </source>
</evidence>
<dbReference type="InterPro" id="IPR036291">
    <property type="entry name" value="NAD(P)-bd_dom_sf"/>
</dbReference>
<dbReference type="PANTHER" id="PTHR43612">
    <property type="entry name" value="TRIFUNCTIONAL ENZYME SUBUNIT ALPHA"/>
    <property type="match status" value="1"/>
</dbReference>
<dbReference type="PANTHER" id="PTHR43612:SF3">
    <property type="entry name" value="TRIFUNCTIONAL ENZYME SUBUNIT ALPHA, MITOCHONDRIAL"/>
    <property type="match status" value="1"/>
</dbReference>
<keyword evidence="6" id="KW-0276">Fatty acid metabolism</keyword>
<sequence>MSSRILCAIGQITRQQLLHHKCSRVYPASVQLHRRLMSTNPAPKIAPAAAPAATASNKHLHTKVVNGVLVIRFDSPDAKVNSLGSEVSDEFERVIKELETNPSVNSAVLISGKPGCFIAGADIGMLEACQTAEEATLISHGAQLMFERLERSRKPVVAAISGVCLGGGLELALACHYRIATKDNKTKLGLPEVMLGLLPGGGGTVRLPKLTSVPTALDLELTGKQVRADRAKRLGIVDLLVDPIGPGLQPAEQNTMDYLEKTAIQVANDLASGKLRVNREKSGLVNKLQALVMDTDFVKNKIFDTARKQVLKASGGLYPAPLKILDVIRTGVDKGTDAGYEAERKGFGELSATPESKGLIALFRGQTECKKNRFGKPQRAVKTLGVLGAGLMGAGIVQVSVDKGYNVVMKDATDAGLARGIGQVQKGLETAVKRKRITALERDQTLAHLLPTLNYNDFKTADIVIEAVFEDIKIKHRVIKELEAVVPEHCVIATNTSAIPITKIAAGSSRPDKVVGMHYFSPVDKMQLLEIITHSGTSKDTVAQAVAVGLKQGKVVITVGDGPGFYTTRILATMLSEAIRLLQEGVDAKELDQLTKKFGFPVGAATLADEVGIDVGSHIAVDLAKSFGERFSGGNLEVMQDLVLAGFLGRKSGKGIFLYDGQSKGSRPVNTEALEIVKQKYSLVSKGANTPEDLTLRMVSRFVNEAVLCLEEKILDSPLEGDVGAVFGLGFPPFTGGPFRWVDQYGAGKLASKMQSYAELYGAPFKPAQTLIDMAKDPSKKFYPKTNAAKL</sequence>
<comment type="similarity">
    <text evidence="14">Belongs to the enoyl-CoA hydratase/isomerase family.</text>
</comment>
<evidence type="ECO:0000259" key="15">
    <source>
        <dbReference type="Pfam" id="PF00725"/>
    </source>
</evidence>
<evidence type="ECO:0000256" key="1">
    <source>
        <dbReference type="ARBA" id="ARBA00000469"/>
    </source>
</evidence>
<evidence type="ECO:0000259" key="16">
    <source>
        <dbReference type="Pfam" id="PF02737"/>
    </source>
</evidence>
<evidence type="ECO:0000256" key="10">
    <source>
        <dbReference type="ARBA" id="ARBA00023239"/>
    </source>
</evidence>
<feature type="domain" description="3-hydroxyacyl-CoA dehydrogenase C-terminal" evidence="15">
    <location>
        <begin position="564"/>
        <end position="658"/>
    </location>
</feature>
<reference evidence="17" key="2">
    <citation type="journal article" date="2016" name="G3 (Bethesda)">
        <title>Genome Evolution in Three Species of Cactophilic Drosophila.</title>
        <authorList>
            <person name="Sanchez-Flores A."/>
            <person name="Penazola F."/>
            <person name="Carpinteyro-Ponce J."/>
            <person name="Nazario-Yepiz N."/>
            <person name="Abreu-Goodger C."/>
            <person name="Machado C.A."/>
            <person name="Markow T.A."/>
        </authorList>
    </citation>
    <scope>NUCLEOTIDE SEQUENCE [LARGE SCALE GENOMIC DNA]</scope>
</reference>
<dbReference type="InterPro" id="IPR018376">
    <property type="entry name" value="Enoyl-CoA_hyd/isom_CS"/>
</dbReference>
<dbReference type="EC" id="4.2.1.17" evidence="5"/>
<dbReference type="RefSeq" id="XP_017858610.1">
    <property type="nucleotide sequence ID" value="XM_018003121.1"/>
</dbReference>
<keyword evidence="7" id="KW-0560">Oxidoreductase</keyword>
<dbReference type="Proteomes" id="UP000694904">
    <property type="component" value="Chromosome 3"/>
</dbReference>
<dbReference type="Pfam" id="PF02737">
    <property type="entry name" value="3HCDH_N"/>
    <property type="match status" value="1"/>
</dbReference>
<proteinExistence type="inferred from homology"/>
<evidence type="ECO:0000256" key="13">
    <source>
        <dbReference type="ARBA" id="ARBA00048361"/>
    </source>
</evidence>
<keyword evidence="11" id="KW-0511">Multifunctional enzyme</keyword>
<evidence type="ECO:0000313" key="17">
    <source>
        <dbReference type="Proteomes" id="UP000694904"/>
    </source>
</evidence>
<dbReference type="Pfam" id="PF00378">
    <property type="entry name" value="ECH_1"/>
    <property type="match status" value="1"/>
</dbReference>
<dbReference type="Gene3D" id="3.40.50.720">
    <property type="entry name" value="NAD(P)-binding Rossmann-like Domain"/>
    <property type="match status" value="1"/>
</dbReference>
<comment type="catalytic activity">
    <reaction evidence="13">
        <text>(3S)-hydroxydecanoyl-CoA + NAD(+) = 3-oxodecanoyl-CoA + NADH + H(+)</text>
        <dbReference type="Rhea" id="RHEA:31187"/>
        <dbReference type="ChEBI" id="CHEBI:15378"/>
        <dbReference type="ChEBI" id="CHEBI:57540"/>
        <dbReference type="ChEBI" id="CHEBI:57945"/>
        <dbReference type="ChEBI" id="CHEBI:62548"/>
        <dbReference type="ChEBI" id="CHEBI:62616"/>
    </reaction>
    <physiologicalReaction direction="left-to-right" evidence="13">
        <dbReference type="Rhea" id="RHEA:31188"/>
    </physiologicalReaction>
</comment>
<reference evidence="18" key="3">
    <citation type="submission" date="2025-08" db="UniProtKB">
        <authorList>
            <consortium name="RefSeq"/>
        </authorList>
    </citation>
    <scope>IDENTIFICATION</scope>
    <source>
        <tissue evidence="18">Whole organism</tissue>
    </source>
</reference>
<dbReference type="PROSITE" id="PS00166">
    <property type="entry name" value="ENOYL_COA_HYDRATASE"/>
    <property type="match status" value="1"/>
</dbReference>
<keyword evidence="8" id="KW-0520">NAD</keyword>
<comment type="similarity">
    <text evidence="3">In the central section; belongs to the 3-hydroxyacyl-CoA dehydrogenase family.</text>
</comment>
<comment type="catalytic activity">
    <reaction evidence="1">
        <text>(3S)-hydroxyhexadecanoyl-CoA = (2E)-hexadecenoyl-CoA + H2O</text>
        <dbReference type="Rhea" id="RHEA:31163"/>
        <dbReference type="ChEBI" id="CHEBI:15377"/>
        <dbReference type="ChEBI" id="CHEBI:61526"/>
        <dbReference type="ChEBI" id="CHEBI:62613"/>
    </reaction>
    <physiologicalReaction direction="right-to-left" evidence="1">
        <dbReference type="Rhea" id="RHEA:31165"/>
    </physiologicalReaction>
</comment>
<dbReference type="Pfam" id="PF00725">
    <property type="entry name" value="3HCDH"/>
    <property type="match status" value="1"/>
</dbReference>
<comment type="catalytic activity">
    <reaction evidence="12">
        <text>(3S)-hydroxyhexadecanoyl-CoA + NAD(+) = 3-oxohexadecanoyl-CoA + NADH + H(+)</text>
        <dbReference type="Rhea" id="RHEA:31159"/>
        <dbReference type="ChEBI" id="CHEBI:15378"/>
        <dbReference type="ChEBI" id="CHEBI:57349"/>
        <dbReference type="ChEBI" id="CHEBI:57540"/>
        <dbReference type="ChEBI" id="CHEBI:57945"/>
        <dbReference type="ChEBI" id="CHEBI:62613"/>
    </reaction>
    <physiologicalReaction direction="left-to-right" evidence="12">
        <dbReference type="Rhea" id="RHEA:31160"/>
    </physiologicalReaction>
</comment>
<dbReference type="SUPFAM" id="SSF52096">
    <property type="entry name" value="ClpP/crotonase"/>
    <property type="match status" value="1"/>
</dbReference>
<dbReference type="InterPro" id="IPR001753">
    <property type="entry name" value="Enoyl-CoA_hydra/iso"/>
</dbReference>
<evidence type="ECO:0000256" key="5">
    <source>
        <dbReference type="ARBA" id="ARBA00012076"/>
    </source>
</evidence>
<reference evidence="17" key="1">
    <citation type="journal article" date="1997" name="Nucleic Acids Res.">
        <title>tRNAscan-SE: a program for improved detection of transfer RNA genes in genomic sequence.</title>
        <authorList>
            <person name="Lowe T.M."/>
            <person name="Eddy S.R."/>
        </authorList>
    </citation>
    <scope>NUCLEOTIDE SEQUENCE [LARGE SCALE GENOMIC DNA]</scope>
</reference>
<keyword evidence="9" id="KW-0443">Lipid metabolism</keyword>
<accession>A0ABM1NUH4</accession>
<evidence type="ECO:0000256" key="11">
    <source>
        <dbReference type="ARBA" id="ARBA00023268"/>
    </source>
</evidence>
<dbReference type="InterPro" id="IPR006108">
    <property type="entry name" value="3HC_DH_C"/>
</dbReference>
<evidence type="ECO:0000256" key="9">
    <source>
        <dbReference type="ARBA" id="ARBA00023098"/>
    </source>
</evidence>
<comment type="similarity">
    <text evidence="4">In the N-terminal section; belongs to the enoyl-CoA hydratase/isomerase family.</text>
</comment>